<keyword evidence="1" id="KW-0378">Hydrolase</keyword>
<protein>
    <submittedName>
        <fullName evidence="1">DHH family phosphoesterase</fullName>
        <ecNumber evidence="1">3.1.3.7</ecNumber>
    </submittedName>
</protein>
<gene>
    <name evidence="1" type="ORF">ACI1P1_02015</name>
</gene>
<dbReference type="EMBL" id="JBJURJ010000001">
    <property type="protein sequence ID" value="MFM9327065.1"/>
    <property type="molecule type" value="Genomic_DNA"/>
</dbReference>
<comment type="caution">
    <text evidence="1">The sequence shown here is derived from an EMBL/GenBank/DDBJ whole genome shotgun (WGS) entry which is preliminary data.</text>
</comment>
<dbReference type="Proteomes" id="UP001631969">
    <property type="component" value="Unassembled WGS sequence"/>
</dbReference>
<evidence type="ECO:0000313" key="1">
    <source>
        <dbReference type="EMBL" id="MFM9327065.1"/>
    </source>
</evidence>
<organism evidence="1 2">
    <name type="scientific">Paenibacillus mesotrionivorans</name>
    <dbReference type="NCBI Taxonomy" id="3160968"/>
    <lineage>
        <taxon>Bacteria</taxon>
        <taxon>Bacillati</taxon>
        <taxon>Bacillota</taxon>
        <taxon>Bacilli</taxon>
        <taxon>Bacillales</taxon>
        <taxon>Paenibacillaceae</taxon>
        <taxon>Paenibacillus</taxon>
    </lineage>
</organism>
<sequence>MSGPNLSSPADAYRNQLEEAKAFILAHDHFLVVSHVNPDGDAIGSTLAVGQMLQLLGKSFVTINEGEVPSKFGMLPRSAEILNYSRRSSAEPLPPFNCVIAVDCADYQRIGLVKEWFTTETPILNIDHHPTNDGFGRVNLIRADAAATAEVLYDLATLLTISWAKPLADCIYTGLLTDTGGFRYSNTTPRVLKIASEMLEYGVDGNDLADQFLEKLTLSHVMVLQKALASLNFNVDKRIAWVSVSLQDVADAHAQNADLEGLVNYPRNIEGVEVGLLFKQIDGEKWKVSFRSAGLVDVADVAKHFGGGGHIRAAGCAVKGTLDQIEEQVLQEIQRRLP</sequence>
<keyword evidence="2" id="KW-1185">Reference proteome</keyword>
<proteinExistence type="predicted"/>
<accession>A0ACC7NSE4</accession>
<reference evidence="1" key="1">
    <citation type="submission" date="2024-12" db="EMBL/GenBank/DDBJ databases">
        <authorList>
            <person name="Wu N."/>
        </authorList>
    </citation>
    <scope>NUCLEOTIDE SEQUENCE</scope>
    <source>
        <strain evidence="1">P15</strain>
    </source>
</reference>
<name>A0ACC7NSE4_9BACL</name>
<dbReference type="EC" id="3.1.3.7" evidence="1"/>
<evidence type="ECO:0000313" key="2">
    <source>
        <dbReference type="Proteomes" id="UP001631969"/>
    </source>
</evidence>